<dbReference type="eggNOG" id="ENOG502R73B">
    <property type="taxonomic scope" value="Eukaryota"/>
</dbReference>
<reference evidence="2" key="1">
    <citation type="journal article" date="2013" name="Nat. Commun.">
        <title>Whole-genome sequencing of Oryza brachyantha reveals mechanisms underlying Oryza genome evolution.</title>
        <authorList>
            <person name="Chen J."/>
            <person name="Huang Q."/>
            <person name="Gao D."/>
            <person name="Wang J."/>
            <person name="Lang Y."/>
            <person name="Liu T."/>
            <person name="Li B."/>
            <person name="Bai Z."/>
            <person name="Luis Goicoechea J."/>
            <person name="Liang C."/>
            <person name="Chen C."/>
            <person name="Zhang W."/>
            <person name="Sun S."/>
            <person name="Liao Y."/>
            <person name="Zhang X."/>
            <person name="Yang L."/>
            <person name="Song C."/>
            <person name="Wang M."/>
            <person name="Shi J."/>
            <person name="Liu G."/>
            <person name="Liu J."/>
            <person name="Zhou H."/>
            <person name="Zhou W."/>
            <person name="Yu Q."/>
            <person name="An N."/>
            <person name="Chen Y."/>
            <person name="Cai Q."/>
            <person name="Wang B."/>
            <person name="Liu B."/>
            <person name="Min J."/>
            <person name="Huang Y."/>
            <person name="Wu H."/>
            <person name="Li Z."/>
            <person name="Zhang Y."/>
            <person name="Yin Y."/>
            <person name="Song W."/>
            <person name="Jiang J."/>
            <person name="Jackson S.A."/>
            <person name="Wing R.A."/>
            <person name="Wang J."/>
            <person name="Chen M."/>
        </authorList>
    </citation>
    <scope>NUCLEOTIDE SEQUENCE [LARGE SCALE GENOMIC DNA]</scope>
    <source>
        <strain evidence="2">cv. IRGC 101232</strain>
    </source>
</reference>
<evidence type="ECO:0000313" key="2">
    <source>
        <dbReference type="EnsemblPlants" id="OB08G17180.1"/>
    </source>
</evidence>
<feature type="region of interest" description="Disordered" evidence="1">
    <location>
        <begin position="27"/>
        <end position="65"/>
    </location>
</feature>
<organism evidence="2">
    <name type="scientific">Oryza brachyantha</name>
    <name type="common">malo sina</name>
    <dbReference type="NCBI Taxonomy" id="4533"/>
    <lineage>
        <taxon>Eukaryota</taxon>
        <taxon>Viridiplantae</taxon>
        <taxon>Streptophyta</taxon>
        <taxon>Embryophyta</taxon>
        <taxon>Tracheophyta</taxon>
        <taxon>Spermatophyta</taxon>
        <taxon>Magnoliopsida</taxon>
        <taxon>Liliopsida</taxon>
        <taxon>Poales</taxon>
        <taxon>Poaceae</taxon>
        <taxon>BOP clade</taxon>
        <taxon>Oryzoideae</taxon>
        <taxon>Oryzeae</taxon>
        <taxon>Oryzinae</taxon>
        <taxon>Oryza</taxon>
    </lineage>
</organism>
<dbReference type="AlphaFoldDB" id="J3MRI9"/>
<keyword evidence="3" id="KW-1185">Reference proteome</keyword>
<feature type="compositionally biased region" description="Gly residues" evidence="1">
    <location>
        <begin position="163"/>
        <end position="172"/>
    </location>
</feature>
<dbReference type="Gramene" id="OB08G17180.1">
    <property type="protein sequence ID" value="OB08G17180.1"/>
    <property type="gene ID" value="OB08G17180"/>
</dbReference>
<accession>J3MRI9</accession>
<name>J3MRI9_ORYBR</name>
<protein>
    <submittedName>
        <fullName evidence="2">Uncharacterized protein</fullName>
    </submittedName>
</protein>
<dbReference type="Proteomes" id="UP000006038">
    <property type="component" value="Chromosome 8"/>
</dbReference>
<proteinExistence type="predicted"/>
<feature type="region of interest" description="Disordered" evidence="1">
    <location>
        <begin position="158"/>
        <end position="204"/>
    </location>
</feature>
<dbReference type="EnsemblPlants" id="OB08G17180.1">
    <property type="protein sequence ID" value="OB08G17180.1"/>
    <property type="gene ID" value="OB08G17180"/>
</dbReference>
<evidence type="ECO:0000313" key="3">
    <source>
        <dbReference type="Proteomes" id="UP000006038"/>
    </source>
</evidence>
<evidence type="ECO:0000256" key="1">
    <source>
        <dbReference type="SAM" id="MobiDB-lite"/>
    </source>
</evidence>
<sequence>MEEEEQEHGTLLRRVLQRAARATRAVVRISSASPSSPAPASSSPGCSSHRLSRTPSLLDCMDDGDGDSGESSFFYSAASSPAAAEVVRSPRRAVQPSRVAGAGDDIDRRAAEFIERFRRNESLLDLRYCAALSPLSPVGPPMSPDTYFKLSRLQQHGGAAAAAGGGGGGSRGAWGRKSSLRPRPGSGMSIKWPTATAGRPTVRV</sequence>
<reference evidence="2" key="2">
    <citation type="submission" date="2013-04" db="UniProtKB">
        <authorList>
            <consortium name="EnsemblPlants"/>
        </authorList>
    </citation>
    <scope>IDENTIFICATION</scope>
</reference>
<dbReference type="HOGENOM" id="CLU_1380122_0_0_1"/>
<dbReference type="OMA" id="FKISGAH"/>
<feature type="compositionally biased region" description="Low complexity" evidence="1">
    <location>
        <begin position="27"/>
        <end position="48"/>
    </location>
</feature>